<dbReference type="Proteomes" id="UP000244755">
    <property type="component" value="Chromosome 2"/>
</dbReference>
<dbReference type="AlphaFoldDB" id="A0A2R4WWP2"/>
<accession>A0A2R4WWP2</accession>
<evidence type="ECO:0000313" key="3">
    <source>
        <dbReference type="Proteomes" id="UP000244755"/>
    </source>
</evidence>
<proteinExistence type="predicted"/>
<dbReference type="KEGG" id="mee:DA075_34540"/>
<protein>
    <submittedName>
        <fullName evidence="2">Uncharacterized protein</fullName>
    </submittedName>
</protein>
<evidence type="ECO:0000313" key="2">
    <source>
        <dbReference type="EMBL" id="AWB25920.1"/>
    </source>
</evidence>
<name>A0A2R4WWP2_9HYPH</name>
<feature type="compositionally biased region" description="Low complexity" evidence="1">
    <location>
        <begin position="10"/>
        <end position="24"/>
    </location>
</feature>
<gene>
    <name evidence="2" type="ORF">DA075_34540</name>
</gene>
<keyword evidence="3" id="KW-1185">Reference proteome</keyword>
<sequence>MKPAHSSELAPEAFPASSQPSQPSGIGPCSAATGMAAFMCAACTPCSANLATRARVRNYAQTGRDRS</sequence>
<dbReference type="EMBL" id="CP028844">
    <property type="protein sequence ID" value="AWB25920.1"/>
    <property type="molecule type" value="Genomic_DNA"/>
</dbReference>
<reference evidence="2 3" key="1">
    <citation type="submission" date="2018-04" db="EMBL/GenBank/DDBJ databases">
        <title>Methylobacterium sp. PR1016A genome.</title>
        <authorList>
            <person name="Park W."/>
        </authorList>
    </citation>
    <scope>NUCLEOTIDE SEQUENCE [LARGE SCALE GENOMIC DNA]</scope>
    <source>
        <strain evidence="2 3">PR1016A</strain>
    </source>
</reference>
<evidence type="ECO:0000256" key="1">
    <source>
        <dbReference type="SAM" id="MobiDB-lite"/>
    </source>
</evidence>
<organism evidence="2 3">
    <name type="scientific">Methylobacterium currus</name>
    <dbReference type="NCBI Taxonomy" id="2051553"/>
    <lineage>
        <taxon>Bacteria</taxon>
        <taxon>Pseudomonadati</taxon>
        <taxon>Pseudomonadota</taxon>
        <taxon>Alphaproteobacteria</taxon>
        <taxon>Hyphomicrobiales</taxon>
        <taxon>Methylobacteriaceae</taxon>
        <taxon>Methylobacterium</taxon>
    </lineage>
</organism>
<feature type="region of interest" description="Disordered" evidence="1">
    <location>
        <begin position="1"/>
        <end position="27"/>
    </location>
</feature>